<dbReference type="PANTHER" id="PTHR43072:SF60">
    <property type="entry name" value="L-2,4-DIAMINOBUTYRIC ACID ACETYLTRANSFERASE"/>
    <property type="match status" value="1"/>
</dbReference>
<reference evidence="2 3" key="1">
    <citation type="submission" date="2018-07" db="EMBL/GenBank/DDBJ databases">
        <title>Arthrobacter sp. nov., isolated from raw cow's milk with high bacterial count.</title>
        <authorList>
            <person name="Hahne J."/>
            <person name="Isele D."/>
            <person name="Lipski A."/>
        </authorList>
    </citation>
    <scope>NUCLEOTIDE SEQUENCE [LARGE SCALE GENOMIC DNA]</scope>
    <source>
        <strain evidence="2 3">JZ R-183</strain>
    </source>
</reference>
<feature type="domain" description="N-acetyltransferase" evidence="1">
    <location>
        <begin position="21"/>
        <end position="180"/>
    </location>
</feature>
<dbReference type="Gene3D" id="3.40.630.30">
    <property type="match status" value="1"/>
</dbReference>
<evidence type="ECO:0000313" key="2">
    <source>
        <dbReference type="EMBL" id="RKW70153.1"/>
    </source>
</evidence>
<sequence length="185" mass="19798">MPSVSGFAAFDPAGAREPAAICLARASLRDIPEILRVQASAGRAANSTQLRRAIPASNALVLTARPAEKTPDGDAQPVIGWAQTNYLDTPLDAAPKGHYLAGVTVDPGWRRRGVAEALTARRLQWIAQRADEAFFVVNPENHASIALHARWGFKEILRGPQLAGVTFTGGIGVLMRAQKLVSWNA</sequence>
<name>A0A496PI33_9MICC</name>
<dbReference type="InterPro" id="IPR016181">
    <property type="entry name" value="Acyl_CoA_acyltransferase"/>
</dbReference>
<dbReference type="Pfam" id="PF00583">
    <property type="entry name" value="Acetyltransf_1"/>
    <property type="match status" value="1"/>
</dbReference>
<evidence type="ECO:0000313" key="3">
    <source>
        <dbReference type="Proteomes" id="UP000273119"/>
    </source>
</evidence>
<accession>A0A496PI33</accession>
<dbReference type="Proteomes" id="UP000273119">
    <property type="component" value="Unassembled WGS sequence"/>
</dbReference>
<protein>
    <submittedName>
        <fullName evidence="2">GNAT family N-acetyltransferase</fullName>
    </submittedName>
</protein>
<dbReference type="CDD" id="cd04301">
    <property type="entry name" value="NAT_SF"/>
    <property type="match status" value="1"/>
</dbReference>
<dbReference type="AlphaFoldDB" id="A0A496PI33"/>
<dbReference type="EMBL" id="QQXL01000005">
    <property type="protein sequence ID" value="RKW70153.1"/>
    <property type="molecule type" value="Genomic_DNA"/>
</dbReference>
<dbReference type="PANTHER" id="PTHR43072">
    <property type="entry name" value="N-ACETYLTRANSFERASE"/>
    <property type="match status" value="1"/>
</dbReference>
<gene>
    <name evidence="2" type="ORF">DWQ67_09415</name>
</gene>
<organism evidence="2 3">
    <name type="scientific">Galactobacter caseinivorans</name>
    <dbReference type="NCBI Taxonomy" id="2676123"/>
    <lineage>
        <taxon>Bacteria</taxon>
        <taxon>Bacillati</taxon>
        <taxon>Actinomycetota</taxon>
        <taxon>Actinomycetes</taxon>
        <taxon>Micrococcales</taxon>
        <taxon>Micrococcaceae</taxon>
        <taxon>Galactobacter</taxon>
    </lineage>
</organism>
<dbReference type="PROSITE" id="PS51186">
    <property type="entry name" value="GNAT"/>
    <property type="match status" value="1"/>
</dbReference>
<evidence type="ECO:0000259" key="1">
    <source>
        <dbReference type="PROSITE" id="PS51186"/>
    </source>
</evidence>
<proteinExistence type="predicted"/>
<keyword evidence="2" id="KW-0808">Transferase</keyword>
<comment type="caution">
    <text evidence="2">The sequence shown here is derived from an EMBL/GenBank/DDBJ whole genome shotgun (WGS) entry which is preliminary data.</text>
</comment>
<keyword evidence="3" id="KW-1185">Reference proteome</keyword>
<dbReference type="GO" id="GO:0016747">
    <property type="term" value="F:acyltransferase activity, transferring groups other than amino-acyl groups"/>
    <property type="evidence" value="ECO:0007669"/>
    <property type="project" value="InterPro"/>
</dbReference>
<dbReference type="InterPro" id="IPR000182">
    <property type="entry name" value="GNAT_dom"/>
</dbReference>
<dbReference type="SUPFAM" id="SSF55729">
    <property type="entry name" value="Acyl-CoA N-acyltransferases (Nat)"/>
    <property type="match status" value="1"/>
</dbReference>